<proteinExistence type="predicted"/>
<dbReference type="GO" id="GO:0004518">
    <property type="term" value="F:nuclease activity"/>
    <property type="evidence" value="ECO:0007669"/>
    <property type="project" value="UniProtKB-KW"/>
</dbReference>
<evidence type="ECO:0000256" key="3">
    <source>
        <dbReference type="ARBA" id="ARBA00022801"/>
    </source>
</evidence>
<dbReference type="Pfam" id="PF01850">
    <property type="entry name" value="PIN"/>
    <property type="match status" value="1"/>
</dbReference>
<evidence type="ECO:0000313" key="6">
    <source>
        <dbReference type="EMBL" id="WTW69571.1"/>
    </source>
</evidence>
<gene>
    <name evidence="6" type="ORF">OG398_15470</name>
</gene>
<accession>A0AAU2VPR3</accession>
<evidence type="ECO:0000256" key="2">
    <source>
        <dbReference type="ARBA" id="ARBA00022723"/>
    </source>
</evidence>
<dbReference type="Gene3D" id="3.40.50.1010">
    <property type="entry name" value="5'-nuclease"/>
    <property type="match status" value="1"/>
</dbReference>
<dbReference type="GO" id="GO:0016787">
    <property type="term" value="F:hydrolase activity"/>
    <property type="evidence" value="ECO:0007669"/>
    <property type="project" value="UniProtKB-KW"/>
</dbReference>
<protein>
    <submittedName>
        <fullName evidence="6">PIN domain-containing protein</fullName>
    </submittedName>
</protein>
<dbReference type="GO" id="GO:0046872">
    <property type="term" value="F:metal ion binding"/>
    <property type="evidence" value="ECO:0007669"/>
    <property type="project" value="UniProtKB-KW"/>
</dbReference>
<sequence length="132" mass="14131">MSGALVLDSEGLAQAVLRGREVQEWLEAAREADVPVITSAVVLVEVIHPRINRAALDWTLSRLRVEPLSQSIAQSAATLLQNAGLHGHKYAIDAMLCATALARPGRVTILTSDVEDIGLLTAGHHRVVAEKV</sequence>
<keyword evidence="1" id="KW-0540">Nuclease</keyword>
<keyword evidence="3" id="KW-0378">Hydrolase</keyword>
<reference evidence="6" key="1">
    <citation type="submission" date="2022-10" db="EMBL/GenBank/DDBJ databases">
        <title>The complete genomes of actinobacterial strains from the NBC collection.</title>
        <authorList>
            <person name="Joergensen T.S."/>
            <person name="Alvarez Arevalo M."/>
            <person name="Sterndorff E.B."/>
            <person name="Faurdal D."/>
            <person name="Vuksanovic O."/>
            <person name="Mourched A.-S."/>
            <person name="Charusanti P."/>
            <person name="Shaw S."/>
            <person name="Blin K."/>
            <person name="Weber T."/>
        </authorList>
    </citation>
    <scope>NUCLEOTIDE SEQUENCE</scope>
    <source>
        <strain evidence="6">NBC_00008</strain>
    </source>
</reference>
<keyword evidence="4" id="KW-0460">Magnesium</keyword>
<evidence type="ECO:0000259" key="5">
    <source>
        <dbReference type="Pfam" id="PF01850"/>
    </source>
</evidence>
<dbReference type="InterPro" id="IPR002716">
    <property type="entry name" value="PIN_dom"/>
</dbReference>
<organism evidence="6">
    <name type="scientific">Streptomyces sp. NBC_00008</name>
    <dbReference type="NCBI Taxonomy" id="2903610"/>
    <lineage>
        <taxon>Bacteria</taxon>
        <taxon>Bacillati</taxon>
        <taxon>Actinomycetota</taxon>
        <taxon>Actinomycetes</taxon>
        <taxon>Kitasatosporales</taxon>
        <taxon>Streptomycetaceae</taxon>
        <taxon>Streptomyces</taxon>
    </lineage>
</organism>
<evidence type="ECO:0000256" key="1">
    <source>
        <dbReference type="ARBA" id="ARBA00022722"/>
    </source>
</evidence>
<dbReference type="EMBL" id="CP108313">
    <property type="protein sequence ID" value="WTW69571.1"/>
    <property type="molecule type" value="Genomic_DNA"/>
</dbReference>
<feature type="domain" description="PIN" evidence="5">
    <location>
        <begin position="7"/>
        <end position="103"/>
    </location>
</feature>
<name>A0AAU2VPR3_9ACTN</name>
<dbReference type="InterPro" id="IPR029060">
    <property type="entry name" value="PIN-like_dom_sf"/>
</dbReference>
<dbReference type="SUPFAM" id="SSF88723">
    <property type="entry name" value="PIN domain-like"/>
    <property type="match status" value="1"/>
</dbReference>
<evidence type="ECO:0000256" key="4">
    <source>
        <dbReference type="ARBA" id="ARBA00022842"/>
    </source>
</evidence>
<dbReference type="AlphaFoldDB" id="A0AAU2VPR3"/>
<keyword evidence="2" id="KW-0479">Metal-binding</keyword>